<keyword evidence="5 8" id="KW-0547">Nucleotide-binding</keyword>
<evidence type="ECO:0000313" key="9">
    <source>
        <dbReference type="EMBL" id="OCS88410.1"/>
    </source>
</evidence>
<feature type="binding site" evidence="8">
    <location>
        <position position="176"/>
    </location>
    <ligand>
        <name>ATP</name>
        <dbReference type="ChEBI" id="CHEBI:30616"/>
    </ligand>
</feature>
<dbReference type="EMBL" id="MASJ01000001">
    <property type="protein sequence ID" value="OCS88410.1"/>
    <property type="molecule type" value="Genomic_DNA"/>
</dbReference>
<dbReference type="NCBIfam" id="NF000658">
    <property type="entry name" value="PRK00029.1"/>
    <property type="match status" value="1"/>
</dbReference>
<dbReference type="GO" id="GO:0000287">
    <property type="term" value="F:magnesium ion binding"/>
    <property type="evidence" value="ECO:0007669"/>
    <property type="project" value="UniProtKB-UniRule"/>
</dbReference>
<feature type="binding site" evidence="8">
    <location>
        <position position="106"/>
    </location>
    <ligand>
        <name>ATP</name>
        <dbReference type="ChEBI" id="CHEBI:30616"/>
    </ligand>
</feature>
<name>A0A1C0YMN0_9BACL</name>
<comment type="catalytic activity">
    <reaction evidence="8">
        <text>L-threonyl-[protein] + ATP = 3-O-(5'-adenylyl)-L-threonyl-[protein] + diphosphate</text>
        <dbReference type="Rhea" id="RHEA:54292"/>
        <dbReference type="Rhea" id="RHEA-COMP:11060"/>
        <dbReference type="Rhea" id="RHEA-COMP:13847"/>
        <dbReference type="ChEBI" id="CHEBI:30013"/>
        <dbReference type="ChEBI" id="CHEBI:30616"/>
        <dbReference type="ChEBI" id="CHEBI:33019"/>
        <dbReference type="ChEBI" id="CHEBI:138113"/>
        <dbReference type="EC" id="2.7.7.108"/>
    </reaction>
</comment>
<keyword evidence="2 8" id="KW-0808">Transferase</keyword>
<organism evidence="9 10">
    <name type="scientific">Caryophanon tenue</name>
    <dbReference type="NCBI Taxonomy" id="33978"/>
    <lineage>
        <taxon>Bacteria</taxon>
        <taxon>Bacillati</taxon>
        <taxon>Bacillota</taxon>
        <taxon>Bacilli</taxon>
        <taxon>Bacillales</taxon>
        <taxon>Caryophanaceae</taxon>
        <taxon>Caryophanon</taxon>
    </lineage>
</organism>
<keyword evidence="6 8" id="KW-0067">ATP-binding</keyword>
<feature type="binding site" evidence="8">
    <location>
        <position position="255"/>
    </location>
    <ligand>
        <name>Mg(2+)</name>
        <dbReference type="ChEBI" id="CHEBI:18420"/>
    </ligand>
</feature>
<keyword evidence="7 8" id="KW-0460">Magnesium</keyword>
<evidence type="ECO:0000256" key="1">
    <source>
        <dbReference type="ARBA" id="ARBA00009747"/>
    </source>
</evidence>
<proteinExistence type="inferred from homology"/>
<feature type="binding site" evidence="8">
    <location>
        <position position="87"/>
    </location>
    <ligand>
        <name>ATP</name>
        <dbReference type="ChEBI" id="CHEBI:30616"/>
    </ligand>
</feature>
<evidence type="ECO:0000256" key="6">
    <source>
        <dbReference type="ARBA" id="ARBA00022840"/>
    </source>
</evidence>
<dbReference type="InterPro" id="IPR003846">
    <property type="entry name" value="SelO"/>
</dbReference>
<evidence type="ECO:0000313" key="10">
    <source>
        <dbReference type="Proteomes" id="UP000093199"/>
    </source>
</evidence>
<comment type="similarity">
    <text evidence="1 8">Belongs to the SELO family.</text>
</comment>
<feature type="active site" description="Proton acceptor" evidence="8">
    <location>
        <position position="245"/>
    </location>
</feature>
<evidence type="ECO:0000256" key="7">
    <source>
        <dbReference type="ARBA" id="ARBA00022842"/>
    </source>
</evidence>
<evidence type="ECO:0000256" key="2">
    <source>
        <dbReference type="ARBA" id="ARBA00022679"/>
    </source>
</evidence>
<feature type="binding site" evidence="8">
    <location>
        <position position="255"/>
    </location>
    <ligand>
        <name>ATP</name>
        <dbReference type="ChEBI" id="CHEBI:30616"/>
    </ligand>
</feature>
<comment type="caution">
    <text evidence="9">The sequence shown here is derived from an EMBL/GenBank/DDBJ whole genome shotgun (WGS) entry which is preliminary data.</text>
</comment>
<evidence type="ECO:0000256" key="3">
    <source>
        <dbReference type="ARBA" id="ARBA00022695"/>
    </source>
</evidence>
<dbReference type="Proteomes" id="UP000093199">
    <property type="component" value="Unassembled WGS sequence"/>
</dbReference>
<dbReference type="EC" id="2.7.7.-" evidence="8"/>
<dbReference type="OrthoDB" id="9773505at2"/>
<accession>A0A1C0YMN0</accession>
<feature type="binding site" evidence="8">
    <location>
        <position position="246"/>
    </location>
    <ligand>
        <name>Mg(2+)</name>
        <dbReference type="ChEBI" id="CHEBI:18420"/>
    </ligand>
</feature>
<dbReference type="EC" id="2.7.7.108" evidence="8"/>
<protein>
    <recommendedName>
        <fullName evidence="8">Protein nucleotidyltransferase YdiU</fullName>
        <ecNumber evidence="8">2.7.7.-</ecNumber>
    </recommendedName>
    <alternativeName>
        <fullName evidence="8">Protein adenylyltransferase YdiU</fullName>
        <ecNumber evidence="8">2.7.7.108</ecNumber>
    </alternativeName>
    <alternativeName>
        <fullName evidence="8">Protein uridylyltransferase YdiU</fullName>
        <ecNumber evidence="8">2.7.7.-</ecNumber>
    </alternativeName>
</protein>
<evidence type="ECO:0000256" key="5">
    <source>
        <dbReference type="ARBA" id="ARBA00022741"/>
    </source>
</evidence>
<dbReference type="Pfam" id="PF02696">
    <property type="entry name" value="SelO"/>
    <property type="match status" value="1"/>
</dbReference>
<feature type="binding site" evidence="8">
    <location>
        <position position="119"/>
    </location>
    <ligand>
        <name>ATP</name>
        <dbReference type="ChEBI" id="CHEBI:30616"/>
    </ligand>
</feature>
<dbReference type="RefSeq" id="WP_066542205.1">
    <property type="nucleotide sequence ID" value="NZ_MASJ01000001.1"/>
</dbReference>
<keyword evidence="10" id="KW-1185">Reference proteome</keyword>
<sequence>MTSWKLAQTYKELPTMFYAEVALNKVEAPQLVLLNGQLAQELALDVEELKSQVDVLAGNEMPAGASQIAQAYAGHQFGHFNMLGDGRALLIGEQQTAYGLRDIQLKGAGETPFSRGGDGRAALGPMLREFIISEAMYALRIPTTRSLAVTVTGEPVFRETALPGAVLTRVADSHLRVGTFQYARQFGDVAHLEALADYAIARHDADLVDAPNKYAQFLQRVIQRQAKLVAQWQAVGFVHGVMNTDNMTISGETIDYGPCAFLDTYHPEIVFSSIDRNGRYAFGKQPQMAGWNVARLAESVLPLLAEDEEQAAHIAQQALNTFPQHFNEEWLNLMGEKLGILHVSSADGALVKELLELMTQFEADYTSTFRALAEGDYPETPLFEAGEFFDWEMKWQQRLRQEERSFADVQAQMQAVNPIVIPRNHLVEEALEAAEMGNLALVQTLLEVLRDPYALAPQHARYAQGPEDDKPFVTYCGT</sequence>
<comment type="catalytic activity">
    <reaction evidence="8">
        <text>L-tyrosyl-[protein] + UTP = O-(5'-uridylyl)-L-tyrosyl-[protein] + diphosphate</text>
        <dbReference type="Rhea" id="RHEA:83887"/>
        <dbReference type="Rhea" id="RHEA-COMP:10136"/>
        <dbReference type="Rhea" id="RHEA-COMP:20238"/>
        <dbReference type="ChEBI" id="CHEBI:33019"/>
        <dbReference type="ChEBI" id="CHEBI:46398"/>
        <dbReference type="ChEBI" id="CHEBI:46858"/>
        <dbReference type="ChEBI" id="CHEBI:90602"/>
    </reaction>
</comment>
<dbReference type="GO" id="GO:0030145">
    <property type="term" value="F:manganese ion binding"/>
    <property type="evidence" value="ECO:0007669"/>
    <property type="project" value="UniProtKB-UniRule"/>
</dbReference>
<gene>
    <name evidence="8" type="primary">ydiU</name>
    <name evidence="8" type="synonym">selO</name>
    <name evidence="9" type="ORF">A6M13_00770</name>
</gene>
<keyword evidence="3 8" id="KW-0548">Nucleotidyltransferase</keyword>
<dbReference type="PANTHER" id="PTHR32057">
    <property type="entry name" value="PROTEIN ADENYLYLTRANSFERASE SELO, MITOCHONDRIAL"/>
    <property type="match status" value="1"/>
</dbReference>
<reference evidence="9 10" key="1">
    <citation type="submission" date="2016-07" db="EMBL/GenBank/DDBJ databases">
        <title>Caryophanon tenue genome sequencing.</title>
        <authorList>
            <person name="Verma A."/>
            <person name="Pal Y."/>
            <person name="Krishnamurthi S."/>
        </authorList>
    </citation>
    <scope>NUCLEOTIDE SEQUENCE [LARGE SCALE GENOMIC DNA]</scope>
    <source>
        <strain evidence="9 10">DSM 14152</strain>
    </source>
</reference>
<dbReference type="PANTHER" id="PTHR32057:SF14">
    <property type="entry name" value="PROTEIN ADENYLYLTRANSFERASE SELO, MITOCHONDRIAL"/>
    <property type="match status" value="1"/>
</dbReference>
<dbReference type="GO" id="GO:0005524">
    <property type="term" value="F:ATP binding"/>
    <property type="evidence" value="ECO:0007669"/>
    <property type="project" value="UniProtKB-UniRule"/>
</dbReference>
<dbReference type="AlphaFoldDB" id="A0A1C0YMN0"/>
<feature type="binding site" evidence="8">
    <location>
        <position position="118"/>
    </location>
    <ligand>
        <name>ATP</name>
        <dbReference type="ChEBI" id="CHEBI:30616"/>
    </ligand>
</feature>
<feature type="binding site" evidence="8">
    <location>
        <position position="84"/>
    </location>
    <ligand>
        <name>ATP</name>
        <dbReference type="ChEBI" id="CHEBI:30616"/>
    </ligand>
</feature>
<keyword evidence="4 8" id="KW-0479">Metal-binding</keyword>
<comment type="catalytic activity">
    <reaction evidence="8">
        <text>L-tyrosyl-[protein] + ATP = O-(5'-adenylyl)-L-tyrosyl-[protein] + diphosphate</text>
        <dbReference type="Rhea" id="RHEA:54288"/>
        <dbReference type="Rhea" id="RHEA-COMP:10136"/>
        <dbReference type="Rhea" id="RHEA-COMP:13846"/>
        <dbReference type="ChEBI" id="CHEBI:30616"/>
        <dbReference type="ChEBI" id="CHEBI:33019"/>
        <dbReference type="ChEBI" id="CHEBI:46858"/>
        <dbReference type="ChEBI" id="CHEBI:83624"/>
        <dbReference type="EC" id="2.7.7.108"/>
    </reaction>
</comment>
<evidence type="ECO:0000256" key="4">
    <source>
        <dbReference type="ARBA" id="ARBA00022723"/>
    </source>
</evidence>
<feature type="binding site" evidence="8">
    <location>
        <position position="86"/>
    </location>
    <ligand>
        <name>ATP</name>
        <dbReference type="ChEBI" id="CHEBI:30616"/>
    </ligand>
</feature>
<evidence type="ECO:0000256" key="8">
    <source>
        <dbReference type="HAMAP-Rule" id="MF_00692"/>
    </source>
</evidence>
<feature type="binding site" evidence="8">
    <location>
        <position position="169"/>
    </location>
    <ligand>
        <name>ATP</name>
        <dbReference type="ChEBI" id="CHEBI:30616"/>
    </ligand>
</feature>
<comment type="catalytic activity">
    <reaction evidence="8">
        <text>L-seryl-[protein] + UTP = O-(5'-uridylyl)-L-seryl-[protein] + diphosphate</text>
        <dbReference type="Rhea" id="RHEA:64604"/>
        <dbReference type="Rhea" id="RHEA-COMP:9863"/>
        <dbReference type="Rhea" id="RHEA-COMP:16635"/>
        <dbReference type="ChEBI" id="CHEBI:29999"/>
        <dbReference type="ChEBI" id="CHEBI:33019"/>
        <dbReference type="ChEBI" id="CHEBI:46398"/>
        <dbReference type="ChEBI" id="CHEBI:156051"/>
    </reaction>
</comment>
<dbReference type="HAMAP" id="MF_00692">
    <property type="entry name" value="SelO"/>
    <property type="match status" value="1"/>
</dbReference>
<comment type="function">
    <text evidence="8">Nucleotidyltransferase involved in the post-translational modification of proteins. It can catalyze the addition of adenosine monophosphate (AMP) or uridine monophosphate (UMP) to a protein, resulting in modifications known as AMPylation and UMPylation.</text>
</comment>
<dbReference type="GO" id="GO:0070733">
    <property type="term" value="F:AMPylase activity"/>
    <property type="evidence" value="ECO:0007669"/>
    <property type="project" value="UniProtKB-EC"/>
</dbReference>
<comment type="catalytic activity">
    <reaction evidence="8">
        <text>L-seryl-[protein] + ATP = 3-O-(5'-adenylyl)-L-seryl-[protein] + diphosphate</text>
        <dbReference type="Rhea" id="RHEA:58120"/>
        <dbReference type="Rhea" id="RHEA-COMP:9863"/>
        <dbReference type="Rhea" id="RHEA-COMP:15073"/>
        <dbReference type="ChEBI" id="CHEBI:29999"/>
        <dbReference type="ChEBI" id="CHEBI:30616"/>
        <dbReference type="ChEBI" id="CHEBI:33019"/>
        <dbReference type="ChEBI" id="CHEBI:142516"/>
        <dbReference type="EC" id="2.7.7.108"/>
    </reaction>
</comment>
<comment type="cofactor">
    <cofactor evidence="8">
        <name>Mg(2+)</name>
        <dbReference type="ChEBI" id="CHEBI:18420"/>
    </cofactor>
    <cofactor evidence="8">
        <name>Mn(2+)</name>
        <dbReference type="ChEBI" id="CHEBI:29035"/>
    </cofactor>
</comment>
<keyword evidence="8" id="KW-0464">Manganese</keyword>
<comment type="catalytic activity">
    <reaction evidence="8">
        <text>L-histidyl-[protein] + UTP = N(tele)-(5'-uridylyl)-L-histidyl-[protein] + diphosphate</text>
        <dbReference type="Rhea" id="RHEA:83891"/>
        <dbReference type="Rhea" id="RHEA-COMP:9745"/>
        <dbReference type="Rhea" id="RHEA-COMP:20239"/>
        <dbReference type="ChEBI" id="CHEBI:29979"/>
        <dbReference type="ChEBI" id="CHEBI:33019"/>
        <dbReference type="ChEBI" id="CHEBI:46398"/>
        <dbReference type="ChEBI" id="CHEBI:233474"/>
    </reaction>
</comment>